<keyword evidence="4 7" id="KW-0812">Transmembrane</keyword>
<evidence type="ECO:0000256" key="6">
    <source>
        <dbReference type="ARBA" id="ARBA00023136"/>
    </source>
</evidence>
<proteinExistence type="inferred from homology"/>
<dbReference type="EMBL" id="LACI01001332">
    <property type="protein sequence ID" value="KJU84708.1"/>
    <property type="molecule type" value="Genomic_DNA"/>
</dbReference>
<dbReference type="PROSITE" id="PS50928">
    <property type="entry name" value="ABC_TM1"/>
    <property type="match status" value="1"/>
</dbReference>
<reference evidence="9 10" key="1">
    <citation type="submission" date="2015-02" db="EMBL/GenBank/DDBJ databases">
        <title>Single-cell genomics of uncultivated deep-branching MTB reveals a conserved set of magnetosome genes.</title>
        <authorList>
            <person name="Kolinko S."/>
            <person name="Richter M."/>
            <person name="Glockner F.O."/>
            <person name="Brachmann A."/>
            <person name="Schuler D."/>
        </authorList>
    </citation>
    <scope>NUCLEOTIDE SEQUENCE [LARGE SCALE GENOMIC DNA]</scope>
    <source>
        <strain evidence="9">TM-1</strain>
    </source>
</reference>
<organism evidence="9 10">
    <name type="scientific">Candidatus Magnetobacterium bavaricum</name>
    <dbReference type="NCBI Taxonomy" id="29290"/>
    <lineage>
        <taxon>Bacteria</taxon>
        <taxon>Pseudomonadati</taxon>
        <taxon>Nitrospirota</taxon>
        <taxon>Thermodesulfovibrionia</taxon>
        <taxon>Thermodesulfovibrionales</taxon>
        <taxon>Candidatus Magnetobacteriaceae</taxon>
        <taxon>Candidatus Magnetobacterium</taxon>
    </lineage>
</organism>
<evidence type="ECO:0000256" key="2">
    <source>
        <dbReference type="ARBA" id="ARBA00022448"/>
    </source>
</evidence>
<dbReference type="Proteomes" id="UP000033423">
    <property type="component" value="Unassembled WGS sequence"/>
</dbReference>
<feature type="transmembrane region" description="Helical" evidence="7">
    <location>
        <begin position="196"/>
        <end position="215"/>
    </location>
</feature>
<dbReference type="Pfam" id="PF00528">
    <property type="entry name" value="BPD_transp_1"/>
    <property type="match status" value="1"/>
</dbReference>
<dbReference type="PANTHER" id="PTHR30465:SF0">
    <property type="entry name" value="OLIGOPEPTIDE TRANSPORT SYSTEM PERMEASE PROTEIN APPB"/>
    <property type="match status" value="1"/>
</dbReference>
<accession>A0A0F3GVJ8</accession>
<feature type="transmembrane region" description="Helical" evidence="7">
    <location>
        <begin position="109"/>
        <end position="131"/>
    </location>
</feature>
<dbReference type="PANTHER" id="PTHR30465">
    <property type="entry name" value="INNER MEMBRANE ABC TRANSPORTER"/>
    <property type="match status" value="1"/>
</dbReference>
<dbReference type="GO" id="GO:0005886">
    <property type="term" value="C:plasma membrane"/>
    <property type="evidence" value="ECO:0007669"/>
    <property type="project" value="UniProtKB-SubCell"/>
</dbReference>
<evidence type="ECO:0000256" key="4">
    <source>
        <dbReference type="ARBA" id="ARBA00022692"/>
    </source>
</evidence>
<evidence type="ECO:0000256" key="7">
    <source>
        <dbReference type="RuleBase" id="RU363032"/>
    </source>
</evidence>
<protein>
    <submittedName>
        <fullName evidence="9">Peptide ABC transporter permease</fullName>
    </submittedName>
</protein>
<dbReference type="InterPro" id="IPR045621">
    <property type="entry name" value="BPD_transp_1_N"/>
</dbReference>
<gene>
    <name evidence="9" type="ORF">MBAV_003098</name>
</gene>
<dbReference type="Pfam" id="PF19300">
    <property type="entry name" value="BPD_transp_1_N"/>
    <property type="match status" value="1"/>
</dbReference>
<keyword evidence="3" id="KW-1003">Cell membrane</keyword>
<dbReference type="AlphaFoldDB" id="A0A0F3GVJ8"/>
<evidence type="ECO:0000256" key="5">
    <source>
        <dbReference type="ARBA" id="ARBA00022989"/>
    </source>
</evidence>
<comment type="caution">
    <text evidence="9">The sequence shown here is derived from an EMBL/GenBank/DDBJ whole genome shotgun (WGS) entry which is preliminary data.</text>
</comment>
<feature type="transmembrane region" description="Helical" evidence="7">
    <location>
        <begin position="21"/>
        <end position="40"/>
    </location>
</feature>
<feature type="transmembrane region" description="Helical" evidence="7">
    <location>
        <begin position="254"/>
        <end position="280"/>
    </location>
</feature>
<name>A0A0F3GVJ8_9BACT</name>
<comment type="similarity">
    <text evidence="7">Belongs to the binding-protein-dependent transport system permease family.</text>
</comment>
<feature type="transmembrane region" description="Helical" evidence="7">
    <location>
        <begin position="143"/>
        <end position="176"/>
    </location>
</feature>
<evidence type="ECO:0000256" key="3">
    <source>
        <dbReference type="ARBA" id="ARBA00022475"/>
    </source>
</evidence>
<dbReference type="InterPro" id="IPR000515">
    <property type="entry name" value="MetI-like"/>
</dbReference>
<dbReference type="CDD" id="cd06261">
    <property type="entry name" value="TM_PBP2"/>
    <property type="match status" value="1"/>
</dbReference>
<feature type="transmembrane region" description="Helical" evidence="7">
    <location>
        <begin position="300"/>
        <end position="326"/>
    </location>
</feature>
<keyword evidence="2 7" id="KW-0813">Transport</keyword>
<keyword evidence="5 7" id="KW-1133">Transmembrane helix</keyword>
<feature type="domain" description="ABC transmembrane type-1" evidence="8">
    <location>
        <begin position="107"/>
        <end position="319"/>
    </location>
</feature>
<evidence type="ECO:0000259" key="8">
    <source>
        <dbReference type="PROSITE" id="PS50928"/>
    </source>
</evidence>
<evidence type="ECO:0000313" key="10">
    <source>
        <dbReference type="Proteomes" id="UP000033423"/>
    </source>
</evidence>
<sequence length="332" mass="36846">MQVTIFNYTFGSYLFKKAGEMVVTFVGITIISFLIIHLAPGKPTDVLTDMNPKITPEARARLLKYYGLDKPIWQQYALWMGRVVRLDFGESFSSDHRPVWKKIKERLPITFGINLLSLVIIFLAAVPIGVLSATHRHSMYDKVTTLIVFVGFAMPAFWLALLLMMFFGTYLHVLPISGLKSLGHEGLTLWGKIVDMVQHLILPVFVSSFGGLAGISRYMRGSLLEVIRHDYITTARAKGLTEGKVIYIHALRNALLPIITILGLSIPGLIGGSVIFEQVFGIPGMGQLFYMAVMMRDYPLVMGILTIGAVLTLVGNLAADIGYAIADPRIRK</sequence>
<keyword evidence="6 7" id="KW-0472">Membrane</keyword>
<evidence type="ECO:0000256" key="1">
    <source>
        <dbReference type="ARBA" id="ARBA00004651"/>
    </source>
</evidence>
<evidence type="ECO:0000313" key="9">
    <source>
        <dbReference type="EMBL" id="KJU84708.1"/>
    </source>
</evidence>
<dbReference type="Gene3D" id="1.10.3720.10">
    <property type="entry name" value="MetI-like"/>
    <property type="match status" value="1"/>
</dbReference>
<dbReference type="InterPro" id="IPR035906">
    <property type="entry name" value="MetI-like_sf"/>
</dbReference>
<dbReference type="PATRIC" id="fig|29290.4.peg.4101"/>
<comment type="subcellular location">
    <subcellularLocation>
        <location evidence="1 7">Cell membrane</location>
        <topology evidence="1 7">Multi-pass membrane protein</topology>
    </subcellularLocation>
</comment>
<dbReference type="GO" id="GO:0055085">
    <property type="term" value="P:transmembrane transport"/>
    <property type="evidence" value="ECO:0007669"/>
    <property type="project" value="InterPro"/>
</dbReference>
<keyword evidence="10" id="KW-1185">Reference proteome</keyword>
<dbReference type="SUPFAM" id="SSF161098">
    <property type="entry name" value="MetI-like"/>
    <property type="match status" value="1"/>
</dbReference>